<reference evidence="1" key="1">
    <citation type="submission" date="2018-05" db="EMBL/GenBank/DDBJ databases">
        <authorList>
            <person name="Lanie J.A."/>
            <person name="Ng W.-L."/>
            <person name="Kazmierczak K.M."/>
            <person name="Andrzejewski T.M."/>
            <person name="Davidsen T.M."/>
            <person name="Wayne K.J."/>
            <person name="Tettelin H."/>
            <person name="Glass J.I."/>
            <person name="Rusch D."/>
            <person name="Podicherti R."/>
            <person name="Tsui H.-C.T."/>
            <person name="Winkler M.E."/>
        </authorList>
    </citation>
    <scope>NUCLEOTIDE SEQUENCE</scope>
</reference>
<name>A0A382JST1_9ZZZZ</name>
<accession>A0A382JST1</accession>
<organism evidence="1">
    <name type="scientific">marine metagenome</name>
    <dbReference type="NCBI Taxonomy" id="408172"/>
    <lineage>
        <taxon>unclassified sequences</taxon>
        <taxon>metagenomes</taxon>
        <taxon>ecological metagenomes</taxon>
    </lineage>
</organism>
<dbReference type="AlphaFoldDB" id="A0A382JST1"/>
<gene>
    <name evidence="1" type="ORF">METZ01_LOCUS268398</name>
</gene>
<dbReference type="EMBL" id="UINC01076406">
    <property type="protein sequence ID" value="SVC15544.1"/>
    <property type="molecule type" value="Genomic_DNA"/>
</dbReference>
<evidence type="ECO:0000313" key="1">
    <source>
        <dbReference type="EMBL" id="SVC15544.1"/>
    </source>
</evidence>
<protein>
    <submittedName>
        <fullName evidence="1">Uncharacterized protein</fullName>
    </submittedName>
</protein>
<feature type="non-terminal residue" evidence="1">
    <location>
        <position position="51"/>
    </location>
</feature>
<sequence length="51" mass="5608">VVVNAAAVADLRITTPVIWLTNSHALCEQGLRSALQFLVTHHELDVREDQG</sequence>
<proteinExistence type="predicted"/>
<feature type="non-terminal residue" evidence="1">
    <location>
        <position position="1"/>
    </location>
</feature>